<gene>
    <name evidence="1" type="ORF">GCM10009810_24750</name>
</gene>
<evidence type="ECO:0000313" key="2">
    <source>
        <dbReference type="Proteomes" id="UP001501475"/>
    </source>
</evidence>
<comment type="caution">
    <text evidence="1">The sequence shown here is derived from an EMBL/GenBank/DDBJ whole genome shotgun (WGS) entry which is preliminary data.</text>
</comment>
<organism evidence="1 2">
    <name type="scientific">Nostocoides vanveenii</name>
    <dbReference type="NCBI Taxonomy" id="330835"/>
    <lineage>
        <taxon>Bacteria</taxon>
        <taxon>Bacillati</taxon>
        <taxon>Actinomycetota</taxon>
        <taxon>Actinomycetes</taxon>
        <taxon>Micrococcales</taxon>
        <taxon>Intrasporangiaceae</taxon>
        <taxon>Nostocoides</taxon>
    </lineage>
</organism>
<protein>
    <recommendedName>
        <fullName evidence="3">MmcQ/YjbR family DNA-binding protein</fullName>
    </recommendedName>
</protein>
<keyword evidence="2" id="KW-1185">Reference proteome</keyword>
<evidence type="ECO:0000313" key="1">
    <source>
        <dbReference type="EMBL" id="GAA1764824.1"/>
    </source>
</evidence>
<accession>A0ABP4X004</accession>
<dbReference type="EMBL" id="BAAAPN010000056">
    <property type="protein sequence ID" value="GAA1764824.1"/>
    <property type="molecule type" value="Genomic_DNA"/>
</dbReference>
<dbReference type="Pfam" id="PF04237">
    <property type="entry name" value="YjbR"/>
    <property type="match status" value="1"/>
</dbReference>
<name>A0ABP4X004_9MICO</name>
<evidence type="ECO:0008006" key="3">
    <source>
        <dbReference type="Google" id="ProtNLM"/>
    </source>
</evidence>
<reference evidence="2" key="1">
    <citation type="journal article" date="2019" name="Int. J. Syst. Evol. Microbiol.">
        <title>The Global Catalogue of Microorganisms (GCM) 10K type strain sequencing project: providing services to taxonomists for standard genome sequencing and annotation.</title>
        <authorList>
            <consortium name="The Broad Institute Genomics Platform"/>
            <consortium name="The Broad Institute Genome Sequencing Center for Infectious Disease"/>
            <person name="Wu L."/>
            <person name="Ma J."/>
        </authorList>
    </citation>
    <scope>NUCLEOTIDE SEQUENCE [LARGE SCALE GENOMIC DNA]</scope>
    <source>
        <strain evidence="2">JCM 15591</strain>
    </source>
</reference>
<proteinExistence type="predicted"/>
<dbReference type="RefSeq" id="WP_344066789.1">
    <property type="nucleotide sequence ID" value="NZ_BAAAPN010000056.1"/>
</dbReference>
<dbReference type="InterPro" id="IPR058532">
    <property type="entry name" value="YjbR/MT2646/Rv2570-like"/>
</dbReference>
<sequence length="128" mass="14381">MAERPDVPEEMLDRLNIIAEALPECRQEPAWVGVRWRVGQATIAHVFGGEDGRFRITLRGDPEDVRAFEHLGPPYFRTEWGRNVIGMILDDATDWAEVAELLTVSYVIQAPARLASRIALPESRPGSD</sequence>
<dbReference type="Proteomes" id="UP001501475">
    <property type="component" value="Unassembled WGS sequence"/>
</dbReference>